<dbReference type="InterPro" id="IPR025516">
    <property type="entry name" value="DUF4404"/>
</dbReference>
<organism evidence="1 2">
    <name type="scientific">Undibacterium pigrum</name>
    <dbReference type="NCBI Taxonomy" id="401470"/>
    <lineage>
        <taxon>Bacteria</taxon>
        <taxon>Pseudomonadati</taxon>
        <taxon>Pseudomonadota</taxon>
        <taxon>Betaproteobacteria</taxon>
        <taxon>Burkholderiales</taxon>
        <taxon>Oxalobacteraceae</taxon>
        <taxon>Undibacterium</taxon>
    </lineage>
</organism>
<comment type="caution">
    <text evidence="1">The sequence shown here is derived from an EMBL/GenBank/DDBJ whole genome shotgun (WGS) entry which is preliminary data.</text>
</comment>
<dbReference type="AlphaFoldDB" id="A0A318JHB4"/>
<dbReference type="Pfam" id="PF14357">
    <property type="entry name" value="DUF4404"/>
    <property type="match status" value="1"/>
</dbReference>
<gene>
    <name evidence="1" type="ORF">DFR42_101751</name>
</gene>
<dbReference type="RefSeq" id="WP_110253575.1">
    <property type="nucleotide sequence ID" value="NZ_QJKB01000001.1"/>
</dbReference>
<dbReference type="OrthoDB" id="8779496at2"/>
<dbReference type="Proteomes" id="UP000247792">
    <property type="component" value="Unassembled WGS sequence"/>
</dbReference>
<accession>A0A318JHB4</accession>
<proteinExistence type="predicted"/>
<sequence>MKQEQLKHLLGLLHQELASTEAVDDELKSLLEKLNEDIQHVLANTQNHDDPVFAALSERSQALSAKFAAQHPKLEPALRELGTMLEKIGV</sequence>
<name>A0A318JHB4_9BURK</name>
<evidence type="ECO:0000313" key="2">
    <source>
        <dbReference type="Proteomes" id="UP000247792"/>
    </source>
</evidence>
<dbReference type="EMBL" id="QJKB01000001">
    <property type="protein sequence ID" value="PXX47175.1"/>
    <property type="molecule type" value="Genomic_DNA"/>
</dbReference>
<evidence type="ECO:0000313" key="1">
    <source>
        <dbReference type="EMBL" id="PXX47175.1"/>
    </source>
</evidence>
<keyword evidence="2" id="KW-1185">Reference proteome</keyword>
<reference evidence="1 2" key="1">
    <citation type="submission" date="2018-05" db="EMBL/GenBank/DDBJ databases">
        <title>Genomic Encyclopedia of Type Strains, Phase IV (KMG-IV): sequencing the most valuable type-strain genomes for metagenomic binning, comparative biology and taxonomic classification.</title>
        <authorList>
            <person name="Goeker M."/>
        </authorList>
    </citation>
    <scope>NUCLEOTIDE SEQUENCE [LARGE SCALE GENOMIC DNA]</scope>
    <source>
        <strain evidence="1 2">DSM 19792</strain>
    </source>
</reference>
<protein>
    <submittedName>
        <fullName evidence="1">Uncharacterized protein DUF4404</fullName>
    </submittedName>
</protein>